<protein>
    <submittedName>
        <fullName evidence="1">DegV family protein</fullName>
    </submittedName>
</protein>
<dbReference type="AlphaFoldDB" id="A0A380FFY2"/>
<dbReference type="SUPFAM" id="SSF82549">
    <property type="entry name" value="DAK1/DegV-like"/>
    <property type="match status" value="1"/>
</dbReference>
<evidence type="ECO:0000313" key="1">
    <source>
        <dbReference type="EMBL" id="SUM33068.1"/>
    </source>
</evidence>
<dbReference type="Gene3D" id="3.40.50.10170">
    <property type="match status" value="1"/>
</dbReference>
<dbReference type="Pfam" id="PF02645">
    <property type="entry name" value="DegV"/>
    <property type="match status" value="1"/>
</dbReference>
<sequence>MVESFADQIDISSEAFIEKIENDADVKTSQPAIGKFIDLYDELGADGFRNH</sequence>
<evidence type="ECO:0000313" key="2">
    <source>
        <dbReference type="Proteomes" id="UP000255277"/>
    </source>
</evidence>
<proteinExistence type="predicted"/>
<dbReference type="Proteomes" id="UP000255277">
    <property type="component" value="Unassembled WGS sequence"/>
</dbReference>
<reference evidence="1 2" key="1">
    <citation type="submission" date="2018-06" db="EMBL/GenBank/DDBJ databases">
        <authorList>
            <consortium name="Pathogen Informatics"/>
            <person name="Doyle S."/>
        </authorList>
    </citation>
    <scope>NUCLEOTIDE SEQUENCE [LARGE SCALE GENOMIC DNA]</scope>
    <source>
        <strain evidence="1 2">NCTC12195</strain>
    </source>
</reference>
<dbReference type="EMBL" id="UHDK01000001">
    <property type="protein sequence ID" value="SUM33068.1"/>
    <property type="molecule type" value="Genomic_DNA"/>
</dbReference>
<name>A0A380FFY2_STAGA</name>
<dbReference type="PROSITE" id="PS51482">
    <property type="entry name" value="DEGV"/>
    <property type="match status" value="1"/>
</dbReference>
<organism evidence="1 2">
    <name type="scientific">Staphylococcus gallinarum</name>
    <dbReference type="NCBI Taxonomy" id="1293"/>
    <lineage>
        <taxon>Bacteria</taxon>
        <taxon>Bacillati</taxon>
        <taxon>Bacillota</taxon>
        <taxon>Bacilli</taxon>
        <taxon>Bacillales</taxon>
        <taxon>Staphylococcaceae</taxon>
        <taxon>Staphylococcus</taxon>
    </lineage>
</organism>
<accession>A0A380FFY2</accession>
<dbReference type="InterPro" id="IPR003797">
    <property type="entry name" value="DegV"/>
</dbReference>
<gene>
    <name evidence="1" type="ORF">NCTC12195_02521</name>
</gene>